<keyword evidence="3" id="KW-0808">Transferase</keyword>
<dbReference type="PANTHER" id="PTHR42942">
    <property type="entry name" value="6-O-METHYLGUANINE DNA METHYLTRANSFERASE"/>
    <property type="match status" value="1"/>
</dbReference>
<accession>A0A854QFS3</accession>
<organism evidence="3 4">
    <name type="scientific">Cryptococcus neoformans Tu259-1</name>
    <dbReference type="NCBI Taxonomy" id="1230072"/>
    <lineage>
        <taxon>Eukaryota</taxon>
        <taxon>Fungi</taxon>
        <taxon>Dikarya</taxon>
        <taxon>Basidiomycota</taxon>
        <taxon>Agaricomycotina</taxon>
        <taxon>Tremellomycetes</taxon>
        <taxon>Tremellales</taxon>
        <taxon>Cryptococcaceae</taxon>
        <taxon>Cryptococcus</taxon>
        <taxon>Cryptococcus neoformans species complex</taxon>
    </lineage>
</organism>
<dbReference type="CDD" id="cd06445">
    <property type="entry name" value="ATase"/>
    <property type="match status" value="1"/>
</dbReference>
<dbReference type="EMBL" id="AMKT01000049">
    <property type="protein sequence ID" value="OXG19968.1"/>
    <property type="molecule type" value="Genomic_DNA"/>
</dbReference>
<evidence type="ECO:0000313" key="4">
    <source>
        <dbReference type="Proteomes" id="UP000199727"/>
    </source>
</evidence>
<dbReference type="SUPFAM" id="SSF46767">
    <property type="entry name" value="Methylated DNA-protein cysteine methyltransferase, C-terminal domain"/>
    <property type="match status" value="1"/>
</dbReference>
<name>A0A854QFS3_CRYNE</name>
<protein>
    <submittedName>
        <fullName evidence="3">Methylated-DNA-protein-cysteine methyltransferase</fullName>
    </submittedName>
</protein>
<evidence type="ECO:0000256" key="1">
    <source>
        <dbReference type="ARBA" id="ARBA00022763"/>
    </source>
</evidence>
<dbReference type="Gene3D" id="1.10.10.10">
    <property type="entry name" value="Winged helix-like DNA-binding domain superfamily/Winged helix DNA-binding domain"/>
    <property type="match status" value="1"/>
</dbReference>
<reference evidence="3 4" key="1">
    <citation type="submission" date="2017-06" db="EMBL/GenBank/DDBJ databases">
        <title>Global population genomics of the pathogenic fungus Cryptococcus neoformans var. grubii.</title>
        <authorList>
            <person name="Cuomo C."/>
            <person name="Litvintseva A."/>
            <person name="Chen Y."/>
            <person name="Young S."/>
            <person name="Zeng Q."/>
            <person name="Chapman S."/>
            <person name="Gujja S."/>
            <person name="Saif S."/>
            <person name="Birren B."/>
        </authorList>
    </citation>
    <scope>NUCLEOTIDE SEQUENCE [LARGE SCALE GENOMIC DNA]</scope>
    <source>
        <strain evidence="3 4">Tu259-1</strain>
    </source>
</reference>
<keyword evidence="1" id="KW-0227">DNA damage</keyword>
<dbReference type="InterPro" id="IPR014048">
    <property type="entry name" value="MethylDNA_cys_MeTrfase_DNA-bd"/>
</dbReference>
<dbReference type="Pfam" id="PF01035">
    <property type="entry name" value="DNA_binding_1"/>
    <property type="match status" value="1"/>
</dbReference>
<dbReference type="GO" id="GO:0006281">
    <property type="term" value="P:DNA repair"/>
    <property type="evidence" value="ECO:0007669"/>
    <property type="project" value="InterPro"/>
</dbReference>
<feature type="domain" description="Methylated-DNA-[protein]-cysteine S-methyltransferase DNA binding" evidence="2">
    <location>
        <begin position="18"/>
        <end position="99"/>
    </location>
</feature>
<gene>
    <name evidence="3" type="ORF">C361_04029</name>
</gene>
<dbReference type="OrthoDB" id="2548197at2759"/>
<dbReference type="InterPro" id="IPR052520">
    <property type="entry name" value="ATL_DNA_repair"/>
</dbReference>
<dbReference type="InterPro" id="IPR036217">
    <property type="entry name" value="MethylDNA_cys_MeTrfase_DNAb"/>
</dbReference>
<dbReference type="Proteomes" id="UP000199727">
    <property type="component" value="Unassembled WGS sequence"/>
</dbReference>
<evidence type="ECO:0000313" key="3">
    <source>
        <dbReference type="EMBL" id="OXG19968.1"/>
    </source>
</evidence>
<sequence>MHAVQSNTPRMGDIADLTAKTYDIARLIPPGRVTSYGHIAKLAGYPTYSRHVGNALKMLPPNSEIPWQRVVNSKGIISPRGDFGLGVARQKERLEDEGVEVETLTGAGGERVDLRRWGWFPETLPQDGEE</sequence>
<dbReference type="GO" id="GO:0008168">
    <property type="term" value="F:methyltransferase activity"/>
    <property type="evidence" value="ECO:0007669"/>
    <property type="project" value="UniProtKB-KW"/>
</dbReference>
<dbReference type="PANTHER" id="PTHR42942:SF1">
    <property type="entry name" value="ALKYLTRANSFERASE-LIKE PROTEIN 1"/>
    <property type="match status" value="1"/>
</dbReference>
<comment type="caution">
    <text evidence="3">The sequence shown here is derived from an EMBL/GenBank/DDBJ whole genome shotgun (WGS) entry which is preliminary data.</text>
</comment>
<dbReference type="GO" id="GO:0032259">
    <property type="term" value="P:methylation"/>
    <property type="evidence" value="ECO:0007669"/>
    <property type="project" value="UniProtKB-KW"/>
</dbReference>
<evidence type="ECO:0000259" key="2">
    <source>
        <dbReference type="Pfam" id="PF01035"/>
    </source>
</evidence>
<proteinExistence type="predicted"/>
<dbReference type="AlphaFoldDB" id="A0A854QFS3"/>
<keyword evidence="3" id="KW-0489">Methyltransferase</keyword>
<dbReference type="InterPro" id="IPR036388">
    <property type="entry name" value="WH-like_DNA-bd_sf"/>
</dbReference>